<dbReference type="GO" id="GO:0016705">
    <property type="term" value="F:oxidoreductase activity, acting on paired donors, with incorporation or reduction of molecular oxygen"/>
    <property type="evidence" value="ECO:0007669"/>
    <property type="project" value="InterPro"/>
</dbReference>
<keyword evidence="4 8" id="KW-0479">Metal-binding</keyword>
<dbReference type="OrthoDB" id="6692864at2759"/>
<keyword evidence="8" id="KW-0349">Heme</keyword>
<evidence type="ECO:0000256" key="4">
    <source>
        <dbReference type="ARBA" id="ARBA00022723"/>
    </source>
</evidence>
<evidence type="ECO:0000256" key="3">
    <source>
        <dbReference type="ARBA" id="ARBA00010617"/>
    </source>
</evidence>
<accession>A0A2H3JXN6</accession>
<evidence type="ECO:0000256" key="8">
    <source>
        <dbReference type="PIRSR" id="PIRSR602401-1"/>
    </source>
</evidence>
<organism evidence="9 10">
    <name type="scientific">Wolfiporia cocos (strain MD-104)</name>
    <name type="common">Brown rot fungus</name>
    <dbReference type="NCBI Taxonomy" id="742152"/>
    <lineage>
        <taxon>Eukaryota</taxon>
        <taxon>Fungi</taxon>
        <taxon>Dikarya</taxon>
        <taxon>Basidiomycota</taxon>
        <taxon>Agaricomycotina</taxon>
        <taxon>Agaricomycetes</taxon>
        <taxon>Polyporales</taxon>
        <taxon>Phaeolaceae</taxon>
        <taxon>Wolfiporia</taxon>
    </lineage>
</organism>
<dbReference type="GO" id="GO:0005506">
    <property type="term" value="F:iron ion binding"/>
    <property type="evidence" value="ECO:0007669"/>
    <property type="project" value="InterPro"/>
</dbReference>
<dbReference type="CDD" id="cd11061">
    <property type="entry name" value="CYP67-like"/>
    <property type="match status" value="1"/>
</dbReference>
<name>A0A2H3JXN6_WOLCO</name>
<dbReference type="InterPro" id="IPR001128">
    <property type="entry name" value="Cyt_P450"/>
</dbReference>
<dbReference type="InterPro" id="IPR002401">
    <property type="entry name" value="Cyt_P450_E_grp-I"/>
</dbReference>
<gene>
    <name evidence="9" type="ORF">WOLCODRAFT_90431</name>
</gene>
<dbReference type="SUPFAM" id="SSF48264">
    <property type="entry name" value="Cytochrome P450"/>
    <property type="match status" value="1"/>
</dbReference>
<comment type="pathway">
    <text evidence="2">Secondary metabolite biosynthesis.</text>
</comment>
<evidence type="ECO:0000313" key="9">
    <source>
        <dbReference type="EMBL" id="PCH43669.1"/>
    </source>
</evidence>
<reference evidence="9 10" key="1">
    <citation type="journal article" date="2012" name="Science">
        <title>The Paleozoic origin of enzymatic lignin decomposition reconstructed from 31 fungal genomes.</title>
        <authorList>
            <person name="Floudas D."/>
            <person name="Binder M."/>
            <person name="Riley R."/>
            <person name="Barry K."/>
            <person name="Blanchette R.A."/>
            <person name="Henrissat B."/>
            <person name="Martinez A.T."/>
            <person name="Otillar R."/>
            <person name="Spatafora J.W."/>
            <person name="Yadav J.S."/>
            <person name="Aerts A."/>
            <person name="Benoit I."/>
            <person name="Boyd A."/>
            <person name="Carlson A."/>
            <person name="Copeland A."/>
            <person name="Coutinho P.M."/>
            <person name="de Vries R.P."/>
            <person name="Ferreira P."/>
            <person name="Findley K."/>
            <person name="Foster B."/>
            <person name="Gaskell J."/>
            <person name="Glotzer D."/>
            <person name="Gorecki P."/>
            <person name="Heitman J."/>
            <person name="Hesse C."/>
            <person name="Hori C."/>
            <person name="Igarashi K."/>
            <person name="Jurgens J.A."/>
            <person name="Kallen N."/>
            <person name="Kersten P."/>
            <person name="Kohler A."/>
            <person name="Kuees U."/>
            <person name="Kumar T.K.A."/>
            <person name="Kuo A."/>
            <person name="LaButti K."/>
            <person name="Larrondo L.F."/>
            <person name="Lindquist E."/>
            <person name="Ling A."/>
            <person name="Lombard V."/>
            <person name="Lucas S."/>
            <person name="Lundell T."/>
            <person name="Martin R."/>
            <person name="McLaughlin D.J."/>
            <person name="Morgenstern I."/>
            <person name="Morin E."/>
            <person name="Murat C."/>
            <person name="Nagy L.G."/>
            <person name="Nolan M."/>
            <person name="Ohm R.A."/>
            <person name="Patyshakuliyeva A."/>
            <person name="Rokas A."/>
            <person name="Ruiz-Duenas F.J."/>
            <person name="Sabat G."/>
            <person name="Salamov A."/>
            <person name="Samejima M."/>
            <person name="Schmutz J."/>
            <person name="Slot J.C."/>
            <person name="St John F."/>
            <person name="Stenlid J."/>
            <person name="Sun H."/>
            <person name="Sun S."/>
            <person name="Syed K."/>
            <person name="Tsang A."/>
            <person name="Wiebenga A."/>
            <person name="Young D."/>
            <person name="Pisabarro A."/>
            <person name="Eastwood D.C."/>
            <person name="Martin F."/>
            <person name="Cullen D."/>
            <person name="Grigoriev I.V."/>
            <person name="Hibbett D.S."/>
        </authorList>
    </citation>
    <scope>NUCLEOTIDE SEQUENCE [LARGE SCALE GENOMIC DNA]</scope>
    <source>
        <strain evidence="9 10">MD-104</strain>
    </source>
</reference>
<proteinExistence type="inferred from homology"/>
<dbReference type="Proteomes" id="UP000218811">
    <property type="component" value="Unassembled WGS sequence"/>
</dbReference>
<sequence length="415" mass="46741">MPKGPMWDGRRIAGKRGVSTTGALIGARDRHQHTESRQVWNRAFTSASVKRYEPIVIRRAAQLVEELKKRCIASAKGKQEAHVDMSRWMSYFSFDFMGDFVFGGAFELMRDGDEHGLIHTLESGLFLPSLTQHIPWCLDLFIYMPFLGRQMKSLGGLAYRQVQKRLKGGSVNDDLFYHLNDEAHVNSSGPPPLPVLITNSVTAVIAGSDTTASTLSNIVYLLSRYPSCLSRLRAEVDTAFPPGKAEPTESVKLAQMEYLNAVINEALRLYPPVASCLQRAPTKGSGGQMLGTSLFVSEDTAVYAPPYAYHRDPRYFFPDPDRFWPERWLNETRKDKGVVLNVNAFMPFSIGPANCVGKPLALLELRIVISYMVQNFDMRFADGYREDQWEDDLRDYFVTQRGSLPIVLTVRMPPA</sequence>
<dbReference type="Pfam" id="PF00067">
    <property type="entry name" value="p450"/>
    <property type="match status" value="1"/>
</dbReference>
<dbReference type="PANTHER" id="PTHR24305">
    <property type="entry name" value="CYTOCHROME P450"/>
    <property type="match status" value="1"/>
</dbReference>
<keyword evidence="10" id="KW-1185">Reference proteome</keyword>
<dbReference type="GO" id="GO:0004497">
    <property type="term" value="F:monooxygenase activity"/>
    <property type="evidence" value="ECO:0007669"/>
    <property type="project" value="UniProtKB-KW"/>
</dbReference>
<feature type="binding site" description="axial binding residue" evidence="8">
    <location>
        <position position="355"/>
    </location>
    <ligand>
        <name>heme</name>
        <dbReference type="ChEBI" id="CHEBI:30413"/>
    </ligand>
    <ligandPart>
        <name>Fe</name>
        <dbReference type="ChEBI" id="CHEBI:18248"/>
    </ligandPart>
</feature>
<evidence type="ECO:0000256" key="7">
    <source>
        <dbReference type="ARBA" id="ARBA00023033"/>
    </source>
</evidence>
<dbReference type="PANTHER" id="PTHR24305:SF187">
    <property type="entry name" value="P450, PUTATIVE (EUROFUNG)-RELATED"/>
    <property type="match status" value="1"/>
</dbReference>
<evidence type="ECO:0000256" key="2">
    <source>
        <dbReference type="ARBA" id="ARBA00005179"/>
    </source>
</evidence>
<keyword evidence="5" id="KW-0560">Oxidoreductase</keyword>
<dbReference type="OMA" id="DIWHTME"/>
<dbReference type="Gene3D" id="1.10.630.10">
    <property type="entry name" value="Cytochrome P450"/>
    <property type="match status" value="1"/>
</dbReference>
<dbReference type="STRING" id="742152.A0A2H3JXN6"/>
<comment type="cofactor">
    <cofactor evidence="1 8">
        <name>heme</name>
        <dbReference type="ChEBI" id="CHEBI:30413"/>
    </cofactor>
</comment>
<protein>
    <submittedName>
        <fullName evidence="9">Cytochrome P450</fullName>
    </submittedName>
</protein>
<evidence type="ECO:0000256" key="6">
    <source>
        <dbReference type="ARBA" id="ARBA00023004"/>
    </source>
</evidence>
<keyword evidence="7" id="KW-0503">Monooxygenase</keyword>
<evidence type="ECO:0000256" key="5">
    <source>
        <dbReference type="ARBA" id="ARBA00023002"/>
    </source>
</evidence>
<comment type="similarity">
    <text evidence="3">Belongs to the cytochrome P450 family.</text>
</comment>
<dbReference type="GO" id="GO:0020037">
    <property type="term" value="F:heme binding"/>
    <property type="evidence" value="ECO:0007669"/>
    <property type="project" value="InterPro"/>
</dbReference>
<evidence type="ECO:0000256" key="1">
    <source>
        <dbReference type="ARBA" id="ARBA00001971"/>
    </source>
</evidence>
<dbReference type="InterPro" id="IPR050121">
    <property type="entry name" value="Cytochrome_P450_monoxygenase"/>
</dbReference>
<dbReference type="InterPro" id="IPR036396">
    <property type="entry name" value="Cyt_P450_sf"/>
</dbReference>
<dbReference type="AlphaFoldDB" id="A0A2H3JXN6"/>
<dbReference type="PRINTS" id="PR00385">
    <property type="entry name" value="P450"/>
</dbReference>
<dbReference type="PRINTS" id="PR00463">
    <property type="entry name" value="EP450I"/>
</dbReference>
<dbReference type="EMBL" id="KB468146">
    <property type="protein sequence ID" value="PCH43669.1"/>
    <property type="molecule type" value="Genomic_DNA"/>
</dbReference>
<evidence type="ECO:0000313" key="10">
    <source>
        <dbReference type="Proteomes" id="UP000218811"/>
    </source>
</evidence>
<keyword evidence="6 8" id="KW-0408">Iron</keyword>